<accession>A0A1I6TSL2</accession>
<organism evidence="3 4">
    <name type="scientific">Marininema halotolerans</name>
    <dbReference type="NCBI Taxonomy" id="1155944"/>
    <lineage>
        <taxon>Bacteria</taxon>
        <taxon>Bacillati</taxon>
        <taxon>Bacillota</taxon>
        <taxon>Bacilli</taxon>
        <taxon>Bacillales</taxon>
        <taxon>Thermoactinomycetaceae</taxon>
        <taxon>Marininema</taxon>
    </lineage>
</organism>
<dbReference type="Proteomes" id="UP000198660">
    <property type="component" value="Unassembled WGS sequence"/>
</dbReference>
<dbReference type="EMBL" id="FPAA01000011">
    <property type="protein sequence ID" value="SFS92219.1"/>
    <property type="molecule type" value="Genomic_DNA"/>
</dbReference>
<feature type="transmembrane region" description="Helical" evidence="1">
    <location>
        <begin position="149"/>
        <end position="167"/>
    </location>
</feature>
<dbReference type="AlphaFoldDB" id="A0A1I6TSL2"/>
<dbReference type="InterPro" id="IPR021997">
    <property type="entry name" value="SporV_AA"/>
</dbReference>
<gene>
    <name evidence="3" type="ORF">SAMN05444972_11137</name>
</gene>
<feature type="transmembrane region" description="Helical" evidence="1">
    <location>
        <begin position="101"/>
        <end position="121"/>
    </location>
</feature>
<dbReference type="InterPro" id="IPR038548">
    <property type="entry name" value="SporV_AA_N_sf"/>
</dbReference>
<keyword evidence="1" id="KW-0472">Membrane</keyword>
<keyword evidence="4" id="KW-1185">Reference proteome</keyword>
<proteinExistence type="predicted"/>
<protein>
    <submittedName>
        <fullName evidence="3">Stage V sporulation protein AA</fullName>
    </submittedName>
</protein>
<evidence type="ECO:0000313" key="3">
    <source>
        <dbReference type="EMBL" id="SFS92219.1"/>
    </source>
</evidence>
<sequence>MKGGRDVAISKVYVQMRKRITAVPGQVLRVKDIARLLVDEEEIALEELPVLRYEQDLGNLAVVDLMDVLHVLKQAKDQVQVESVGLTHTIVEMKKDRKVPVLLYATLVWILLFIGSGLAIMNFHADVSMEDVHQRIYYLMTGMKNAHPLIMQIPYSFGIGIGMLLFFNHLFNRKFNEEPSPLELEVFLYQENMDQFVIDHEKAKKNGKGSPDEPHR</sequence>
<feature type="domain" description="Stage V sporulation protein AA" evidence="2">
    <location>
        <begin position="11"/>
        <end position="95"/>
    </location>
</feature>
<dbReference type="Gene3D" id="2.60.480.10">
    <property type="entry name" value="eubacterium ventriosum atcc domain"/>
    <property type="match status" value="1"/>
</dbReference>
<evidence type="ECO:0000313" key="4">
    <source>
        <dbReference type="Proteomes" id="UP000198660"/>
    </source>
</evidence>
<keyword evidence="1" id="KW-0812">Transmembrane</keyword>
<evidence type="ECO:0000256" key="1">
    <source>
        <dbReference type="SAM" id="Phobius"/>
    </source>
</evidence>
<reference evidence="4" key="1">
    <citation type="submission" date="2016-10" db="EMBL/GenBank/DDBJ databases">
        <authorList>
            <person name="Varghese N."/>
            <person name="Submissions S."/>
        </authorList>
    </citation>
    <scope>NUCLEOTIDE SEQUENCE [LARGE SCALE GENOMIC DNA]</scope>
    <source>
        <strain evidence="4">DSM 45789</strain>
    </source>
</reference>
<dbReference type="Pfam" id="PF12164">
    <property type="entry name" value="SporV_AA"/>
    <property type="match status" value="1"/>
</dbReference>
<evidence type="ECO:0000259" key="2">
    <source>
        <dbReference type="Pfam" id="PF12164"/>
    </source>
</evidence>
<name>A0A1I6TSL2_9BACL</name>
<keyword evidence="1" id="KW-1133">Transmembrane helix</keyword>